<sequence>MPSIGRLGGSDLEGLGSAPRALGHGDVGVRNTHPGDVARFEQALGTHHDAATRHYSVPMPTSGPGRLNYHITPVAPDQAHVVTSRDDGHTVFIEPSHRLLARGAGLSPVETHSGPHLIGRDQMSPTLSGEVFSPGSAARPGRTTAHAPFRQEVVPASPTGSERSDSSDSSLDSAAPPHEDDIEEYRALEQSHSDLFNDPGISPLKSASELPPMPITHVRNGHSDTLVIPPGGNGSLGTVGLATCIGIGARGQDRQGNTVLGLHHYTEADKDGRYQTPAEAMALMDASMRAAGSVSTQYHLAGGQVAARHSQSNTLDIESAFLAQRNNYNIQSVRLHPSQQNWGQEGVPPMGSAIDMVVAPQGTFISSAHLYEPP</sequence>
<protein>
    <submittedName>
        <fullName evidence="2">Uncharacterized protein</fullName>
    </submittedName>
</protein>
<gene>
    <name evidence="2" type="ORF">NFI88_00320</name>
</gene>
<organism evidence="2 3">
    <name type="scientific">Rhizosaccharibacter radicis</name>
    <dbReference type="NCBI Taxonomy" id="2782605"/>
    <lineage>
        <taxon>Bacteria</taxon>
        <taxon>Pseudomonadati</taxon>
        <taxon>Pseudomonadota</taxon>
        <taxon>Alphaproteobacteria</taxon>
        <taxon>Acetobacterales</taxon>
        <taxon>Acetobacteraceae</taxon>
        <taxon>Rhizosaccharibacter</taxon>
    </lineage>
</organism>
<accession>A0ABT1VSF9</accession>
<evidence type="ECO:0000313" key="3">
    <source>
        <dbReference type="Proteomes" id="UP001524547"/>
    </source>
</evidence>
<dbReference type="RefSeq" id="WP_422918029.1">
    <property type="nucleotide sequence ID" value="NZ_JAMZEJ010000001.1"/>
</dbReference>
<dbReference type="Proteomes" id="UP001524547">
    <property type="component" value="Unassembled WGS sequence"/>
</dbReference>
<evidence type="ECO:0000256" key="1">
    <source>
        <dbReference type="SAM" id="MobiDB-lite"/>
    </source>
</evidence>
<feature type="region of interest" description="Disordered" evidence="1">
    <location>
        <begin position="1"/>
        <end position="33"/>
    </location>
</feature>
<feature type="region of interest" description="Disordered" evidence="1">
    <location>
        <begin position="106"/>
        <end position="179"/>
    </location>
</feature>
<reference evidence="2 3" key="1">
    <citation type="submission" date="2022-06" db="EMBL/GenBank/DDBJ databases">
        <title>Rhizosaccharibacter gen. nov. sp. nov. KSS12, endophytic bacteria isolated from sugarcane.</title>
        <authorList>
            <person name="Pitiwittayakul N."/>
        </authorList>
    </citation>
    <scope>NUCLEOTIDE SEQUENCE [LARGE SCALE GENOMIC DNA]</scope>
    <source>
        <strain evidence="2 3">KSS12</strain>
    </source>
</reference>
<keyword evidence="3" id="KW-1185">Reference proteome</keyword>
<proteinExistence type="predicted"/>
<evidence type="ECO:0000313" key="2">
    <source>
        <dbReference type="EMBL" id="MCQ8239282.1"/>
    </source>
</evidence>
<name>A0ABT1VSF9_9PROT</name>
<comment type="caution">
    <text evidence="2">The sequence shown here is derived from an EMBL/GenBank/DDBJ whole genome shotgun (WGS) entry which is preliminary data.</text>
</comment>
<dbReference type="EMBL" id="JAMZEJ010000001">
    <property type="protein sequence ID" value="MCQ8239282.1"/>
    <property type="molecule type" value="Genomic_DNA"/>
</dbReference>